<protein>
    <submittedName>
        <fullName evidence="2">Lipoprotein</fullName>
    </submittedName>
</protein>
<gene>
    <name evidence="1" type="ORF">CH360_03460</name>
    <name evidence="2" type="ORF">CH373_06600</name>
</gene>
<dbReference type="Proteomes" id="UP000231990">
    <property type="component" value="Unassembled WGS sequence"/>
</dbReference>
<keyword evidence="2" id="KW-0449">Lipoprotein</keyword>
<proteinExistence type="predicted"/>
<dbReference type="EMBL" id="NPDY01000002">
    <property type="protein sequence ID" value="PJZ70611.1"/>
    <property type="molecule type" value="Genomic_DNA"/>
</dbReference>
<dbReference type="OrthoDB" id="338559at2"/>
<dbReference type="NCBIfam" id="TIGR04452">
    <property type="entry name" value="Lepto_Lipo_YY_C"/>
    <property type="match status" value="1"/>
</dbReference>
<dbReference type="Proteomes" id="UP000231962">
    <property type="component" value="Unassembled WGS sequence"/>
</dbReference>
<organism evidence="2 4">
    <name type="scientific">Leptospira perolatii</name>
    <dbReference type="NCBI Taxonomy" id="2023191"/>
    <lineage>
        <taxon>Bacteria</taxon>
        <taxon>Pseudomonadati</taxon>
        <taxon>Spirochaetota</taxon>
        <taxon>Spirochaetia</taxon>
        <taxon>Leptospirales</taxon>
        <taxon>Leptospiraceae</taxon>
        <taxon>Leptospira</taxon>
    </lineage>
</organism>
<evidence type="ECO:0000313" key="4">
    <source>
        <dbReference type="Proteomes" id="UP000231990"/>
    </source>
</evidence>
<dbReference type="AlphaFoldDB" id="A0A2M9ZPG8"/>
<dbReference type="InterPro" id="IPR031030">
    <property type="entry name" value="Lepto_Lipo_YY_C"/>
</dbReference>
<evidence type="ECO:0000313" key="2">
    <source>
        <dbReference type="EMBL" id="PJZ73823.1"/>
    </source>
</evidence>
<sequence length="112" mass="12062">MKKITLIFPLLIFVNCILMDRAGLAYPKRVSGREAKDTIVTNAILGSAASGSLGILPFFAADLANVNPDRYYLKSDVDDCARITLLINLSGTDIGGITCDLQPDAVIFPFVL</sequence>
<evidence type="ECO:0000313" key="1">
    <source>
        <dbReference type="EMBL" id="PJZ70611.1"/>
    </source>
</evidence>
<reference evidence="3 4" key="1">
    <citation type="submission" date="2017-07" db="EMBL/GenBank/DDBJ databases">
        <title>Leptospira spp. isolated from tropical soils.</title>
        <authorList>
            <person name="Thibeaux R."/>
            <person name="Iraola G."/>
            <person name="Ferres I."/>
            <person name="Bierque E."/>
            <person name="Girault D."/>
            <person name="Soupe-Gilbert M.-E."/>
            <person name="Picardeau M."/>
            <person name="Goarant C."/>
        </authorList>
    </citation>
    <scope>NUCLEOTIDE SEQUENCE [LARGE SCALE GENOMIC DNA]</scope>
    <source>
        <strain evidence="2 4">FH1-B-B1</strain>
        <strain evidence="1 3">FH1-B-C1</strain>
    </source>
</reference>
<evidence type="ECO:0000313" key="3">
    <source>
        <dbReference type="Proteomes" id="UP000231962"/>
    </source>
</evidence>
<comment type="caution">
    <text evidence="2">The sequence shown here is derived from an EMBL/GenBank/DDBJ whole genome shotgun (WGS) entry which is preliminary data.</text>
</comment>
<keyword evidence="3" id="KW-1185">Reference proteome</keyword>
<dbReference type="EMBL" id="NPDZ01000003">
    <property type="protein sequence ID" value="PJZ73823.1"/>
    <property type="molecule type" value="Genomic_DNA"/>
</dbReference>
<dbReference type="RefSeq" id="WP_100712619.1">
    <property type="nucleotide sequence ID" value="NZ_NPDY01000002.1"/>
</dbReference>
<accession>A0A2M9ZPG8</accession>
<name>A0A2M9ZPG8_9LEPT</name>